<evidence type="ECO:0000256" key="1">
    <source>
        <dbReference type="ARBA" id="ARBA00001033"/>
    </source>
</evidence>
<dbReference type="GO" id="GO:0006020">
    <property type="term" value="P:inositol metabolic process"/>
    <property type="evidence" value="ECO:0007669"/>
    <property type="project" value="TreeGrafter"/>
</dbReference>
<dbReference type="PROSITE" id="PS00629">
    <property type="entry name" value="IMP_1"/>
    <property type="match status" value="1"/>
</dbReference>
<comment type="catalytic activity">
    <reaction evidence="8">
        <text>L-histidinol phosphate + H2O = L-histidinol + phosphate</text>
        <dbReference type="Rhea" id="RHEA:14465"/>
        <dbReference type="ChEBI" id="CHEBI:15377"/>
        <dbReference type="ChEBI" id="CHEBI:43474"/>
        <dbReference type="ChEBI" id="CHEBI:57699"/>
        <dbReference type="ChEBI" id="CHEBI:57980"/>
        <dbReference type="EC" id="3.1.3.15"/>
    </reaction>
</comment>
<evidence type="ECO:0000313" key="14">
    <source>
        <dbReference type="Proteomes" id="UP000004184"/>
    </source>
</evidence>
<dbReference type="GO" id="GO:0007165">
    <property type="term" value="P:signal transduction"/>
    <property type="evidence" value="ECO:0007669"/>
    <property type="project" value="TreeGrafter"/>
</dbReference>
<comment type="cofactor">
    <cofactor evidence="2 10 11">
        <name>Mg(2+)</name>
        <dbReference type="ChEBI" id="CHEBI:18420"/>
    </cofactor>
</comment>
<dbReference type="Gene3D" id="3.40.190.80">
    <property type="match status" value="1"/>
</dbReference>
<dbReference type="Proteomes" id="UP000004184">
    <property type="component" value="Unassembled WGS sequence"/>
</dbReference>
<dbReference type="SUPFAM" id="SSF56655">
    <property type="entry name" value="Carbohydrate phosphatase"/>
    <property type="match status" value="1"/>
</dbReference>
<evidence type="ECO:0000256" key="2">
    <source>
        <dbReference type="ARBA" id="ARBA00001946"/>
    </source>
</evidence>
<evidence type="ECO:0000256" key="8">
    <source>
        <dbReference type="ARBA" id="ARBA00049158"/>
    </source>
</evidence>
<evidence type="ECO:0000256" key="10">
    <source>
        <dbReference type="PIRSR" id="PIRSR600760-2"/>
    </source>
</evidence>
<feature type="region of interest" description="Disordered" evidence="12">
    <location>
        <begin position="265"/>
        <end position="365"/>
    </location>
</feature>
<dbReference type="InterPro" id="IPR020583">
    <property type="entry name" value="Inositol_monoP_metal-BS"/>
</dbReference>
<evidence type="ECO:0000256" key="4">
    <source>
        <dbReference type="ARBA" id="ARBA00009759"/>
    </source>
</evidence>
<comment type="pathway">
    <text evidence="3">Amino-acid biosynthesis; L-histidine biosynthesis; L-histidine from 5-phospho-alpha-D-ribose 1-diphosphate: step 8/9.</text>
</comment>
<feature type="binding site" evidence="10">
    <location>
        <position position="90"/>
    </location>
    <ligand>
        <name>Mg(2+)</name>
        <dbReference type="ChEBI" id="CHEBI:18420"/>
        <label>2</label>
    </ligand>
</feature>
<dbReference type="PROSITE" id="PS00630">
    <property type="entry name" value="IMP_2"/>
    <property type="match status" value="1"/>
</dbReference>
<evidence type="ECO:0000256" key="12">
    <source>
        <dbReference type="SAM" id="MobiDB-lite"/>
    </source>
</evidence>
<feature type="binding site" evidence="10">
    <location>
        <position position="220"/>
    </location>
    <ligand>
        <name>Mg(2+)</name>
        <dbReference type="ChEBI" id="CHEBI:18420"/>
        <label>2</label>
    </ligand>
</feature>
<keyword evidence="5 10" id="KW-0479">Metal-binding</keyword>
<feature type="binding site" evidence="10">
    <location>
        <position position="91"/>
    </location>
    <ligand>
        <name>Mg(2+)</name>
        <dbReference type="ChEBI" id="CHEBI:18420"/>
        <label>1</label>
        <note>catalytic</note>
    </ligand>
</feature>
<evidence type="ECO:0000256" key="3">
    <source>
        <dbReference type="ARBA" id="ARBA00004970"/>
    </source>
</evidence>
<dbReference type="EC" id="3.1.3.25" evidence="11"/>
<dbReference type="HOGENOM" id="CLU_044118_0_1_11"/>
<evidence type="ECO:0000256" key="9">
    <source>
        <dbReference type="ARBA" id="ARBA00053547"/>
    </source>
</evidence>
<dbReference type="Pfam" id="PF00459">
    <property type="entry name" value="Inositol_P"/>
    <property type="match status" value="1"/>
</dbReference>
<dbReference type="InterPro" id="IPR000760">
    <property type="entry name" value="Inositol_monophosphatase-like"/>
</dbReference>
<dbReference type="STRING" id="591159.SSQG_05896"/>
<comment type="similarity">
    <text evidence="4 11">Belongs to the inositol monophosphatase superfamily.</text>
</comment>
<dbReference type="PRINTS" id="PR00377">
    <property type="entry name" value="IMPHPHTASES"/>
</dbReference>
<dbReference type="GO" id="GO:0046854">
    <property type="term" value="P:phosphatidylinositol phosphate biosynthetic process"/>
    <property type="evidence" value="ECO:0007669"/>
    <property type="project" value="InterPro"/>
</dbReference>
<feature type="compositionally biased region" description="Basic and acidic residues" evidence="12">
    <location>
        <begin position="278"/>
        <end position="288"/>
    </location>
</feature>
<dbReference type="PANTHER" id="PTHR20854">
    <property type="entry name" value="INOSITOL MONOPHOSPHATASE"/>
    <property type="match status" value="1"/>
</dbReference>
<dbReference type="EMBL" id="GG657757">
    <property type="protein sequence ID" value="EFL35378.1"/>
    <property type="molecule type" value="Genomic_DNA"/>
</dbReference>
<sequence>MTDPLHTELLELAQEAARRAGALLRDGRPADLAVAATKSSPIDVVTEMDIAAEKLITGLIAEHRPDDGVLGEEGAATEGTSGVRWVIDPLDGTVNYLYGLPTWSVSVAAEQDGETVVGVVTAPMRGETFHAVLGRGAWATGAWDGERRLACRPAPPLDQALVSTGFNYVAEVRTHQAEVARRLIPLLRDIRRGGSAAVDLCDLAAGRLDGYYERGLHAWDLAAGDLIAREAGALTGGRPGERPSGDLTVAGTPGVFEPLQRLLEDFAPGTTETARPTYEGRRHAEHRVNTAAGRRSGAPALDSPGPAPYSLVRRSSRRPPHRARRRDGAGRRARPVPRRRGSRRPRREPGTDRTRSSLCAAEVLR</sequence>
<reference evidence="14" key="1">
    <citation type="submission" date="2009-02" db="EMBL/GenBank/DDBJ databases">
        <title>Annotation of Streptomyces viridochromogenes strain DSM 40736.</title>
        <authorList>
            <consortium name="The Broad Institute Genome Sequencing Platform"/>
            <consortium name="Broad Institute Microbial Sequencing Center"/>
            <person name="Fischbach M."/>
            <person name="Godfrey P."/>
            <person name="Ward D."/>
            <person name="Young S."/>
            <person name="Zeng Q."/>
            <person name="Koehrsen M."/>
            <person name="Alvarado L."/>
            <person name="Berlin A.M."/>
            <person name="Bochicchio J."/>
            <person name="Borenstein D."/>
            <person name="Chapman S.B."/>
            <person name="Chen Z."/>
            <person name="Engels R."/>
            <person name="Freedman E."/>
            <person name="Gellesch M."/>
            <person name="Goldberg J."/>
            <person name="Griggs A."/>
            <person name="Gujja S."/>
            <person name="Heilman E.R."/>
            <person name="Heiman D.I."/>
            <person name="Hepburn T.A."/>
            <person name="Howarth C."/>
            <person name="Jen D."/>
            <person name="Larson L."/>
            <person name="Lewis B."/>
            <person name="Mehta T."/>
            <person name="Park D."/>
            <person name="Pearson M."/>
            <person name="Richards J."/>
            <person name="Roberts A."/>
            <person name="Saif S."/>
            <person name="Shea T.D."/>
            <person name="Shenoy N."/>
            <person name="Sisk P."/>
            <person name="Stolte C."/>
            <person name="Sykes S.N."/>
            <person name="Thomson T."/>
            <person name="Walk T."/>
            <person name="White J."/>
            <person name="Yandava C."/>
            <person name="Straight P."/>
            <person name="Clardy J."/>
            <person name="Hung D."/>
            <person name="Kolter R."/>
            <person name="Mekalanos J."/>
            <person name="Walker S."/>
            <person name="Walsh C.T."/>
            <person name="Wieland-Brown L.C."/>
            <person name="Haas B."/>
            <person name="Nusbaum C."/>
            <person name="Birren B."/>
        </authorList>
    </citation>
    <scope>NUCLEOTIDE SEQUENCE [LARGE SCALE GENOMIC DNA]</scope>
    <source>
        <strain evidence="14">DSM 40736 / JCM 4977 / BCRC 1201 / Tue 494</strain>
    </source>
</reference>
<dbReference type="InterPro" id="IPR020550">
    <property type="entry name" value="Inositol_monophosphatase_CS"/>
</dbReference>
<dbReference type="GO" id="GO:0008934">
    <property type="term" value="F:inositol monophosphate 1-phosphatase activity"/>
    <property type="evidence" value="ECO:0007669"/>
    <property type="project" value="InterPro"/>
</dbReference>
<gene>
    <name evidence="13" type="ORF">SSQG_05896</name>
</gene>
<keyword evidence="7 10" id="KW-0460">Magnesium</keyword>
<feature type="compositionally biased region" description="Basic residues" evidence="12">
    <location>
        <begin position="314"/>
        <end position="346"/>
    </location>
</feature>
<dbReference type="InterPro" id="IPR033942">
    <property type="entry name" value="IMPase"/>
</dbReference>
<dbReference type="GO" id="GO:0004401">
    <property type="term" value="F:histidinol-phosphatase activity"/>
    <property type="evidence" value="ECO:0007669"/>
    <property type="project" value="UniProtKB-EC"/>
</dbReference>
<organism evidence="13 14">
    <name type="scientific">Streptomyces viridochromogenes (strain DSM 40736 / JCM 4977 / BCRC 1201 / Tue 494)</name>
    <dbReference type="NCBI Taxonomy" id="591159"/>
    <lineage>
        <taxon>Bacteria</taxon>
        <taxon>Bacillati</taxon>
        <taxon>Actinomycetota</taxon>
        <taxon>Actinomycetes</taxon>
        <taxon>Kitasatosporales</taxon>
        <taxon>Streptomycetaceae</taxon>
        <taxon>Streptomyces</taxon>
    </lineage>
</organism>
<dbReference type="PANTHER" id="PTHR20854:SF4">
    <property type="entry name" value="INOSITOL-1-MONOPHOSPHATASE-RELATED"/>
    <property type="match status" value="1"/>
</dbReference>
<dbReference type="AlphaFoldDB" id="D9WZ75"/>
<dbReference type="eggNOG" id="COG0483">
    <property type="taxonomic scope" value="Bacteria"/>
</dbReference>
<keyword evidence="14" id="KW-1185">Reference proteome</keyword>
<evidence type="ECO:0000256" key="6">
    <source>
        <dbReference type="ARBA" id="ARBA00022801"/>
    </source>
</evidence>
<evidence type="ECO:0000256" key="5">
    <source>
        <dbReference type="ARBA" id="ARBA00022723"/>
    </source>
</evidence>
<feature type="binding site" evidence="10">
    <location>
        <position position="88"/>
    </location>
    <ligand>
        <name>Mg(2+)</name>
        <dbReference type="ChEBI" id="CHEBI:18420"/>
        <label>1</label>
        <note>catalytic</note>
    </ligand>
</feature>
<dbReference type="GO" id="GO:0046872">
    <property type="term" value="F:metal ion binding"/>
    <property type="evidence" value="ECO:0007669"/>
    <property type="project" value="UniProtKB-KW"/>
</dbReference>
<feature type="binding site" evidence="10">
    <location>
        <position position="72"/>
    </location>
    <ligand>
        <name>Mg(2+)</name>
        <dbReference type="ChEBI" id="CHEBI:18420"/>
        <label>1</label>
        <note>catalytic</note>
    </ligand>
</feature>
<name>D9WZ75_STRVT</name>
<keyword evidence="6 11" id="KW-0378">Hydrolase</keyword>
<dbReference type="FunFam" id="3.40.190.80:FF:000022">
    <property type="entry name" value="Inositol-1-monophosphatase"/>
    <property type="match status" value="1"/>
</dbReference>
<proteinExistence type="inferred from homology"/>
<evidence type="ECO:0000256" key="7">
    <source>
        <dbReference type="ARBA" id="ARBA00022842"/>
    </source>
</evidence>
<protein>
    <recommendedName>
        <fullName evidence="11">Inositol-1-monophosphatase</fullName>
        <ecNumber evidence="11">3.1.3.25</ecNumber>
    </recommendedName>
</protein>
<dbReference type="FunFam" id="3.30.540.10:FF:000003">
    <property type="entry name" value="Inositol-1-monophosphatase"/>
    <property type="match status" value="1"/>
</dbReference>
<comment type="function">
    <text evidence="9">Catalyzes the dephosphorylation of histidinol-phosphate to histidinol, the direct precursor of histidine.</text>
</comment>
<dbReference type="Gene3D" id="3.30.540.10">
    <property type="entry name" value="Fructose-1,6-Bisphosphatase, subunit A, domain 1"/>
    <property type="match status" value="1"/>
</dbReference>
<accession>D9WZ75</accession>
<comment type="catalytic activity">
    <reaction evidence="1 11">
        <text>a myo-inositol phosphate + H2O = myo-inositol + phosphate</text>
        <dbReference type="Rhea" id="RHEA:24056"/>
        <dbReference type="ChEBI" id="CHEBI:15377"/>
        <dbReference type="ChEBI" id="CHEBI:17268"/>
        <dbReference type="ChEBI" id="CHEBI:43474"/>
        <dbReference type="ChEBI" id="CHEBI:84139"/>
        <dbReference type="EC" id="3.1.3.25"/>
    </reaction>
</comment>
<dbReference type="CDD" id="cd01639">
    <property type="entry name" value="IMPase"/>
    <property type="match status" value="1"/>
</dbReference>
<evidence type="ECO:0000256" key="11">
    <source>
        <dbReference type="RuleBase" id="RU364068"/>
    </source>
</evidence>
<evidence type="ECO:0000313" key="13">
    <source>
        <dbReference type="EMBL" id="EFL35378.1"/>
    </source>
</evidence>